<dbReference type="EMBL" id="UYJE01002157">
    <property type="protein sequence ID" value="VDI08262.1"/>
    <property type="molecule type" value="Genomic_DNA"/>
</dbReference>
<name>A0A8B6CQN9_MYTGA</name>
<proteinExistence type="predicted"/>
<dbReference type="Gene3D" id="3.90.215.10">
    <property type="entry name" value="Gamma Fibrinogen, chain A, domain 1"/>
    <property type="match status" value="1"/>
</dbReference>
<organism evidence="2 3">
    <name type="scientific">Mytilus galloprovincialis</name>
    <name type="common">Mediterranean mussel</name>
    <dbReference type="NCBI Taxonomy" id="29158"/>
    <lineage>
        <taxon>Eukaryota</taxon>
        <taxon>Metazoa</taxon>
        <taxon>Spiralia</taxon>
        <taxon>Lophotrochozoa</taxon>
        <taxon>Mollusca</taxon>
        <taxon>Bivalvia</taxon>
        <taxon>Autobranchia</taxon>
        <taxon>Pteriomorphia</taxon>
        <taxon>Mytilida</taxon>
        <taxon>Mytiloidea</taxon>
        <taxon>Mytilidae</taxon>
        <taxon>Mytilinae</taxon>
        <taxon>Mytilus</taxon>
    </lineage>
</organism>
<dbReference type="InterPro" id="IPR036056">
    <property type="entry name" value="Fibrinogen-like_C"/>
</dbReference>
<dbReference type="InterPro" id="IPR014716">
    <property type="entry name" value="Fibrinogen_a/b/g_C_1"/>
</dbReference>
<comment type="caution">
    <text evidence="2">The sequence shown here is derived from an EMBL/GenBank/DDBJ whole genome shotgun (WGS) entry which is preliminary data.</text>
</comment>
<sequence>GGQFCLSCSDAPDMASCRQITQCKNEEVCFVHKYSNDKDQIRYDMGCSYPEVCLKDEPAHLFGKRSDHNHILCQQCCNNTHICNADLPCNGHIQDEVCLSCGGVETPKACFRNTSCNKEEVCYMHKYRTESGKLLYDFGCKPASLCVHTYNNVFGRQISEGKHQICEECCHGSHLCNRNITCNHFNQNSVNGSCSTTYECRSNLLCLTGTCKCQSDAYYWGDDRCMSRKAAYIHCEKSNECQESLKCINLTCQCIDTEFWNGSSCIIRKNHEQSCLLSTECKRTLYCNHQHCTCDHNDYWTGHVCSESGSECAYIESSSPDGVYEIFPDSKNSVLTYCVGPGRKWTVIQRRFNGSVSFDKTWMEYKYGFGSAFGELWL</sequence>
<dbReference type="PANTHER" id="PTHR19143:SF394">
    <property type="entry name" value="ANGIOPOIETIN-RELATED PROTEIN 3-LIKE"/>
    <property type="match status" value="1"/>
</dbReference>
<evidence type="ECO:0000313" key="3">
    <source>
        <dbReference type="Proteomes" id="UP000596742"/>
    </source>
</evidence>
<evidence type="ECO:0000313" key="2">
    <source>
        <dbReference type="EMBL" id="VDI08262.1"/>
    </source>
</evidence>
<dbReference type="AlphaFoldDB" id="A0A8B6CQN9"/>
<dbReference type="Pfam" id="PF00147">
    <property type="entry name" value="Fibrinogen_C"/>
    <property type="match status" value="1"/>
</dbReference>
<gene>
    <name evidence="2" type="ORF">MGAL_10B072322</name>
</gene>
<reference evidence="2" key="1">
    <citation type="submission" date="2018-11" db="EMBL/GenBank/DDBJ databases">
        <authorList>
            <person name="Alioto T."/>
            <person name="Alioto T."/>
        </authorList>
    </citation>
    <scope>NUCLEOTIDE SEQUENCE</scope>
</reference>
<dbReference type="InterPro" id="IPR050373">
    <property type="entry name" value="Fibrinogen_C-term_domain"/>
</dbReference>
<feature type="non-terminal residue" evidence="2">
    <location>
        <position position="378"/>
    </location>
</feature>
<accession>A0A8B6CQN9</accession>
<evidence type="ECO:0000259" key="1">
    <source>
        <dbReference type="PROSITE" id="PS51406"/>
    </source>
</evidence>
<dbReference type="OrthoDB" id="6072984at2759"/>
<dbReference type="Proteomes" id="UP000596742">
    <property type="component" value="Unassembled WGS sequence"/>
</dbReference>
<dbReference type="InterPro" id="IPR002181">
    <property type="entry name" value="Fibrinogen_a/b/g_C_dom"/>
</dbReference>
<dbReference type="SUPFAM" id="SSF56496">
    <property type="entry name" value="Fibrinogen C-terminal domain-like"/>
    <property type="match status" value="1"/>
</dbReference>
<dbReference type="PROSITE" id="PS51406">
    <property type="entry name" value="FIBRINOGEN_C_2"/>
    <property type="match status" value="1"/>
</dbReference>
<dbReference type="PANTHER" id="PTHR19143">
    <property type="entry name" value="FIBRINOGEN/TENASCIN/ANGIOPOEITIN"/>
    <property type="match status" value="1"/>
</dbReference>
<feature type="non-terminal residue" evidence="2">
    <location>
        <position position="1"/>
    </location>
</feature>
<keyword evidence="3" id="KW-1185">Reference proteome</keyword>
<feature type="domain" description="Fibrinogen C-terminal" evidence="1">
    <location>
        <begin position="303"/>
        <end position="378"/>
    </location>
</feature>
<protein>
    <recommendedName>
        <fullName evidence="1">Fibrinogen C-terminal domain-containing protein</fullName>
    </recommendedName>
</protein>
<dbReference type="GO" id="GO:0005615">
    <property type="term" value="C:extracellular space"/>
    <property type="evidence" value="ECO:0007669"/>
    <property type="project" value="TreeGrafter"/>
</dbReference>